<evidence type="ECO:0000313" key="2">
    <source>
        <dbReference type="Proteomes" id="UP000703674"/>
    </source>
</evidence>
<dbReference type="Proteomes" id="UP000703674">
    <property type="component" value="Unassembled WGS sequence"/>
</dbReference>
<dbReference type="EMBL" id="JAAVJR010000006">
    <property type="protein sequence ID" value="NJW53534.1"/>
    <property type="molecule type" value="Genomic_DNA"/>
</dbReference>
<comment type="caution">
    <text evidence="1">The sequence shown here is derived from an EMBL/GenBank/DDBJ whole genome shotgun (WGS) entry which is preliminary data.</text>
</comment>
<organism evidence="1 2">
    <name type="scientific">Salinimicrobium oceani</name>
    <dbReference type="NCBI Taxonomy" id="2722702"/>
    <lineage>
        <taxon>Bacteria</taxon>
        <taxon>Pseudomonadati</taxon>
        <taxon>Bacteroidota</taxon>
        <taxon>Flavobacteriia</taxon>
        <taxon>Flavobacteriales</taxon>
        <taxon>Flavobacteriaceae</taxon>
        <taxon>Salinimicrobium</taxon>
    </lineage>
</organism>
<gene>
    <name evidence="1" type="ORF">HC175_11440</name>
</gene>
<protein>
    <submittedName>
        <fullName evidence="1">Uncharacterized protein</fullName>
    </submittedName>
</protein>
<dbReference type="RefSeq" id="WP_168138641.1">
    <property type="nucleotide sequence ID" value="NZ_JAAVJR010000006.1"/>
</dbReference>
<name>A0ABX1D1J2_9FLAO</name>
<reference evidence="1 2" key="1">
    <citation type="submission" date="2020-03" db="EMBL/GenBank/DDBJ databases">
        <title>Salinimicrobium sp. nov, isolated from SCS.</title>
        <authorList>
            <person name="Cao W.R."/>
        </authorList>
    </citation>
    <scope>NUCLEOTIDE SEQUENCE [LARGE SCALE GENOMIC DNA]</scope>
    <source>
        <strain evidence="2">J15B91</strain>
    </source>
</reference>
<evidence type="ECO:0000313" key="1">
    <source>
        <dbReference type="EMBL" id="NJW53534.1"/>
    </source>
</evidence>
<accession>A0ABX1D1J2</accession>
<proteinExistence type="predicted"/>
<sequence length="69" mass="8259">MSQLTAHIVYATFKALDEGEKEAFVQLIAEEKERYSRRKNRKKKSVYDKLPEKYRPENLEMLVAEIMHE</sequence>
<keyword evidence="2" id="KW-1185">Reference proteome</keyword>